<keyword evidence="2" id="KW-1185">Reference proteome</keyword>
<sequence>MLVWGQESGEFGAFDVRVTAMAIQRARWTGCRPCCRPGPKAGPAALFTRAVRA</sequence>
<protein>
    <submittedName>
        <fullName evidence="1">Uncharacterized protein</fullName>
    </submittedName>
</protein>
<evidence type="ECO:0000313" key="2">
    <source>
        <dbReference type="Proteomes" id="UP000579153"/>
    </source>
</evidence>
<evidence type="ECO:0000313" key="1">
    <source>
        <dbReference type="EMBL" id="MBB5779808.1"/>
    </source>
</evidence>
<dbReference type="RefSeq" id="WP_185073060.1">
    <property type="nucleotide sequence ID" value="NZ_JACHMB010000001.1"/>
</dbReference>
<accession>A0A7W9G9R1</accession>
<proteinExistence type="predicted"/>
<dbReference type="AlphaFoldDB" id="A0A7W9G9R1"/>
<organism evidence="1 2">
    <name type="scientific">Nonomuraea jabiensis</name>
    <dbReference type="NCBI Taxonomy" id="882448"/>
    <lineage>
        <taxon>Bacteria</taxon>
        <taxon>Bacillati</taxon>
        <taxon>Actinomycetota</taxon>
        <taxon>Actinomycetes</taxon>
        <taxon>Streptosporangiales</taxon>
        <taxon>Streptosporangiaceae</taxon>
        <taxon>Nonomuraea</taxon>
    </lineage>
</organism>
<gene>
    <name evidence="1" type="ORF">HD596_006564</name>
</gene>
<name>A0A7W9G9R1_9ACTN</name>
<comment type="caution">
    <text evidence="1">The sequence shown here is derived from an EMBL/GenBank/DDBJ whole genome shotgun (WGS) entry which is preliminary data.</text>
</comment>
<dbReference type="EMBL" id="JACHMB010000001">
    <property type="protein sequence ID" value="MBB5779808.1"/>
    <property type="molecule type" value="Genomic_DNA"/>
</dbReference>
<dbReference type="Proteomes" id="UP000579153">
    <property type="component" value="Unassembled WGS sequence"/>
</dbReference>
<reference evidence="1 2" key="1">
    <citation type="submission" date="2020-08" db="EMBL/GenBank/DDBJ databases">
        <title>Sequencing the genomes of 1000 actinobacteria strains.</title>
        <authorList>
            <person name="Klenk H.-P."/>
        </authorList>
    </citation>
    <scope>NUCLEOTIDE SEQUENCE [LARGE SCALE GENOMIC DNA]</scope>
    <source>
        <strain evidence="1 2">DSM 45507</strain>
    </source>
</reference>